<dbReference type="PANTHER" id="PTHR21015:SF28">
    <property type="entry name" value="SLL1722 PROTEIN"/>
    <property type="match status" value="1"/>
</dbReference>
<name>A0A1Y6BIJ5_9PROT</name>
<dbReference type="Gene3D" id="3.40.50.2000">
    <property type="entry name" value="Glycogen Phosphorylase B"/>
    <property type="match status" value="1"/>
</dbReference>
<evidence type="ECO:0000259" key="1">
    <source>
        <dbReference type="Pfam" id="PF04101"/>
    </source>
</evidence>
<evidence type="ECO:0000313" key="2">
    <source>
        <dbReference type="EMBL" id="SMF09362.1"/>
    </source>
</evidence>
<dbReference type="STRING" id="560819.SAMN05428998_104229"/>
<evidence type="ECO:0000313" key="3">
    <source>
        <dbReference type="Proteomes" id="UP000192917"/>
    </source>
</evidence>
<protein>
    <submittedName>
        <fullName evidence="2">Predicted glycosyl transferase</fullName>
    </submittedName>
</protein>
<reference evidence="2 3" key="1">
    <citation type="submission" date="2017-04" db="EMBL/GenBank/DDBJ databases">
        <authorList>
            <person name="Afonso C.L."/>
            <person name="Miller P.J."/>
            <person name="Scott M.A."/>
            <person name="Spackman E."/>
            <person name="Goraichik I."/>
            <person name="Dimitrov K.M."/>
            <person name="Suarez D.L."/>
            <person name="Swayne D.E."/>
        </authorList>
    </citation>
    <scope>NUCLEOTIDE SEQUENCE [LARGE SCALE GENOMIC DNA]</scope>
    <source>
        <strain evidence="2 3">USBA 355</strain>
    </source>
</reference>
<organism evidence="2 3">
    <name type="scientific">Tistlia consotensis USBA 355</name>
    <dbReference type="NCBI Taxonomy" id="560819"/>
    <lineage>
        <taxon>Bacteria</taxon>
        <taxon>Pseudomonadati</taxon>
        <taxon>Pseudomonadota</taxon>
        <taxon>Alphaproteobacteria</taxon>
        <taxon>Rhodospirillales</taxon>
        <taxon>Rhodovibrionaceae</taxon>
        <taxon>Tistlia</taxon>
    </lineage>
</organism>
<dbReference type="Pfam" id="PF04101">
    <property type="entry name" value="Glyco_tran_28_C"/>
    <property type="match status" value="1"/>
</dbReference>
<dbReference type="RefSeq" id="WP_085121928.1">
    <property type="nucleotide sequence ID" value="NZ_FWZX01000004.1"/>
</dbReference>
<dbReference type="EMBL" id="FWZX01000004">
    <property type="protein sequence ID" value="SMF09362.1"/>
    <property type="molecule type" value="Genomic_DNA"/>
</dbReference>
<dbReference type="Proteomes" id="UP000192917">
    <property type="component" value="Unassembled WGS sequence"/>
</dbReference>
<keyword evidence="2" id="KW-0808">Transferase</keyword>
<proteinExistence type="predicted"/>
<dbReference type="SUPFAM" id="SSF53756">
    <property type="entry name" value="UDP-Glycosyltransferase/glycogen phosphorylase"/>
    <property type="match status" value="1"/>
</dbReference>
<dbReference type="InterPro" id="IPR007235">
    <property type="entry name" value="Glyco_trans_28_C"/>
</dbReference>
<accession>A0A1Y6BIJ5</accession>
<feature type="domain" description="Glycosyl transferase family 28 C-terminal" evidence="1">
    <location>
        <begin position="285"/>
        <end position="362"/>
    </location>
</feature>
<dbReference type="GO" id="GO:0016758">
    <property type="term" value="F:hexosyltransferase activity"/>
    <property type="evidence" value="ECO:0007669"/>
    <property type="project" value="InterPro"/>
</dbReference>
<gene>
    <name evidence="2" type="ORF">SAMN05428998_104229</name>
</gene>
<dbReference type="PANTHER" id="PTHR21015">
    <property type="entry name" value="UDP-N-ACETYLGLUCOSAMINE--N-ACETYLMURAMYL-(PENTAPEPTIDE) PYROPHOSPHORYL-UNDECAPRENOL N-ACETYLGLUCOSAMINE TRANSFERASE 1"/>
    <property type="match status" value="1"/>
</dbReference>
<sequence>MTAPAPGSRPVPGGLLIWVTHLYGIGHLRRAVAIAGACRDRGLAVTLVSGGRPVPDLALDGIALVQLPPLASPDASFSRLVDEAGREADAALLAERRRRLLAALEAAAPAVVMTEMYPFGRRSLKAEAEALIAAALARRPRPALLASVRDLLVAKPPEKLRWMLAAAAPYDAVLVHGDPAVLTFDEGFPFAAELGGRLHYTGYVVTAAAEAARRDPAAGRDEVLVSAGGGAFGLALLETALAARPLCPTLGSLPWRLLLGPNLPEPGRRRLLAAGGRGVTVEPARPDFPALLGRCRLSISQAGVNTLLESLAAGARCLVVPYAEAGETEQAARAARFAARGWLSVLEEARLSPGALARAAESAALRPPPRAAINLDGARHSAEIVARRAAIVRAAAGVEEG</sequence>
<dbReference type="AlphaFoldDB" id="A0A1Y6BIJ5"/>
<keyword evidence="3" id="KW-1185">Reference proteome</keyword>